<keyword evidence="1" id="KW-1133">Transmembrane helix</keyword>
<accession>A0A8H7MLI8</accession>
<keyword evidence="1" id="KW-0472">Membrane</keyword>
<sequence length="197" mass="21712">MTMSPILNLDSTVNYLPGLPSMPTIPSVPDLPPLEAPPELFVAANQPPNGRAVNNRVFNYYFLFLALFTGVLAALFWWLHHQRRREREQTRSSGHVEGWAFNRRNQLPHIEGLNEAGEAPPPYMSKIAAVTTQDSGSGLTELGTGVTRPPRALSQGQIEHDRLPHYLETVRIGCDLSVDLARPAVQFVSPHPGSSAT</sequence>
<dbReference type="Proteomes" id="UP000651452">
    <property type="component" value="Unassembled WGS sequence"/>
</dbReference>
<reference evidence="2" key="1">
    <citation type="submission" date="2018-12" db="EMBL/GenBank/DDBJ databases">
        <authorList>
            <person name="Syme R.A."/>
            <person name="Farfan-Caceres L."/>
            <person name="Lichtenzveig J."/>
        </authorList>
    </citation>
    <scope>NUCLEOTIDE SEQUENCE</scope>
    <source>
        <strain evidence="2">Al4</strain>
    </source>
</reference>
<evidence type="ECO:0000256" key="1">
    <source>
        <dbReference type="SAM" id="Phobius"/>
    </source>
</evidence>
<dbReference type="AlphaFoldDB" id="A0A8H7MLI8"/>
<dbReference type="OrthoDB" id="4775599at2759"/>
<feature type="transmembrane region" description="Helical" evidence="1">
    <location>
        <begin position="58"/>
        <end position="79"/>
    </location>
</feature>
<protein>
    <submittedName>
        <fullName evidence="2">Uncharacterized protein</fullName>
    </submittedName>
</protein>
<evidence type="ECO:0000313" key="3">
    <source>
        <dbReference type="Proteomes" id="UP000651452"/>
    </source>
</evidence>
<name>A0A8H7MLI8_9PLEO</name>
<evidence type="ECO:0000313" key="2">
    <source>
        <dbReference type="EMBL" id="KAF9700043.1"/>
    </source>
</evidence>
<reference evidence="2" key="2">
    <citation type="submission" date="2020-09" db="EMBL/GenBank/DDBJ databases">
        <title>Reference genome assembly for Australian Ascochyta lentis isolate Al4.</title>
        <authorList>
            <person name="Lee R.C."/>
            <person name="Farfan-Caceres L.M."/>
            <person name="Debler J.W."/>
            <person name="Williams A.H."/>
            <person name="Henares B.M."/>
        </authorList>
    </citation>
    <scope>NUCLEOTIDE SEQUENCE</scope>
    <source>
        <strain evidence="2">Al4</strain>
    </source>
</reference>
<keyword evidence="1" id="KW-0812">Transmembrane</keyword>
<comment type="caution">
    <text evidence="2">The sequence shown here is derived from an EMBL/GenBank/DDBJ whole genome shotgun (WGS) entry which is preliminary data.</text>
</comment>
<organism evidence="2 3">
    <name type="scientific">Ascochyta lentis</name>
    <dbReference type="NCBI Taxonomy" id="205686"/>
    <lineage>
        <taxon>Eukaryota</taxon>
        <taxon>Fungi</taxon>
        <taxon>Dikarya</taxon>
        <taxon>Ascomycota</taxon>
        <taxon>Pezizomycotina</taxon>
        <taxon>Dothideomycetes</taxon>
        <taxon>Pleosporomycetidae</taxon>
        <taxon>Pleosporales</taxon>
        <taxon>Pleosporineae</taxon>
        <taxon>Didymellaceae</taxon>
        <taxon>Ascochyta</taxon>
    </lineage>
</organism>
<keyword evidence="3" id="KW-1185">Reference proteome</keyword>
<gene>
    <name evidence="2" type="ORF">EKO04_001290</name>
</gene>
<dbReference type="EMBL" id="RZGK01000003">
    <property type="protein sequence ID" value="KAF9700043.1"/>
    <property type="molecule type" value="Genomic_DNA"/>
</dbReference>
<proteinExistence type="predicted"/>